<dbReference type="InterPro" id="IPR011053">
    <property type="entry name" value="Single_hybrid_motif"/>
</dbReference>
<feature type="region of interest" description="Disordered" evidence="9">
    <location>
        <begin position="494"/>
        <end position="527"/>
    </location>
</feature>
<keyword evidence="14" id="KW-1185">Reference proteome</keyword>
<reference evidence="13 14" key="1">
    <citation type="submission" date="2023-07" db="EMBL/GenBank/DDBJ databases">
        <authorList>
            <person name="Girao M."/>
            <person name="Carvalho M.F."/>
        </authorList>
    </citation>
    <scope>NUCLEOTIDE SEQUENCE [LARGE SCALE GENOMIC DNA]</scope>
    <source>
        <strain evidence="13 14">YIM65754</strain>
    </source>
</reference>
<dbReference type="PROSITE" id="PS50975">
    <property type="entry name" value="ATP_GRASP"/>
    <property type="match status" value="1"/>
</dbReference>
<dbReference type="Pfam" id="PF02785">
    <property type="entry name" value="Biotin_carb_C"/>
    <property type="match status" value="1"/>
</dbReference>
<dbReference type="SUPFAM" id="SSF51230">
    <property type="entry name" value="Single hybrid motif"/>
    <property type="match status" value="1"/>
</dbReference>
<dbReference type="NCBIfam" id="NF006367">
    <property type="entry name" value="PRK08591.1"/>
    <property type="match status" value="1"/>
</dbReference>
<evidence type="ECO:0000256" key="3">
    <source>
        <dbReference type="ARBA" id="ARBA00022598"/>
    </source>
</evidence>
<evidence type="ECO:0000256" key="2">
    <source>
        <dbReference type="ARBA" id="ARBA00013263"/>
    </source>
</evidence>
<dbReference type="Pfam" id="PF02786">
    <property type="entry name" value="CPSase_L_D2"/>
    <property type="match status" value="1"/>
</dbReference>
<keyword evidence="5 8" id="KW-0067">ATP-binding</keyword>
<dbReference type="Gene3D" id="3.30.470.20">
    <property type="entry name" value="ATP-grasp fold, B domain"/>
    <property type="match status" value="1"/>
</dbReference>
<evidence type="ECO:0000256" key="8">
    <source>
        <dbReference type="PROSITE-ProRule" id="PRU00409"/>
    </source>
</evidence>
<dbReference type="PROSITE" id="PS50979">
    <property type="entry name" value="BC"/>
    <property type="match status" value="1"/>
</dbReference>
<keyword evidence="6" id="KW-0092">Biotin</keyword>
<evidence type="ECO:0000256" key="9">
    <source>
        <dbReference type="SAM" id="MobiDB-lite"/>
    </source>
</evidence>
<feature type="domain" description="ATP-grasp" evidence="11">
    <location>
        <begin position="120"/>
        <end position="318"/>
    </location>
</feature>
<accession>A0ABU7LKT4</accession>
<dbReference type="InterPro" id="IPR011764">
    <property type="entry name" value="Biotin_carboxylation_dom"/>
</dbReference>
<evidence type="ECO:0000256" key="5">
    <source>
        <dbReference type="ARBA" id="ARBA00022840"/>
    </source>
</evidence>
<evidence type="ECO:0000256" key="6">
    <source>
        <dbReference type="ARBA" id="ARBA00023267"/>
    </source>
</evidence>
<dbReference type="RefSeq" id="WP_330137234.1">
    <property type="nucleotide sequence ID" value="NZ_JAUTXY010000029.1"/>
</dbReference>
<evidence type="ECO:0000259" key="12">
    <source>
        <dbReference type="PROSITE" id="PS50979"/>
    </source>
</evidence>
<gene>
    <name evidence="13" type="ORF">Q7514_32090</name>
</gene>
<dbReference type="Proteomes" id="UP001336020">
    <property type="component" value="Unassembled WGS sequence"/>
</dbReference>
<evidence type="ECO:0000256" key="4">
    <source>
        <dbReference type="ARBA" id="ARBA00022741"/>
    </source>
</evidence>
<evidence type="ECO:0000259" key="10">
    <source>
        <dbReference type="PROSITE" id="PS50968"/>
    </source>
</evidence>
<evidence type="ECO:0000256" key="1">
    <source>
        <dbReference type="ARBA" id="ARBA00001953"/>
    </source>
</evidence>
<dbReference type="CDD" id="cd06850">
    <property type="entry name" value="biotinyl_domain"/>
    <property type="match status" value="1"/>
</dbReference>
<sequence length="597" mass="62497">MLSKVLIANRGEIATRIIRTCAEAGIPSVAVHSQADANALHVRLADEAVLLGAASATDSYLAIDKIIEAAATTGAQAVHPGYGFLAENAEFAKAVEDAGLIFIGPPSSAINVMGSKIAAREIAAQAEVPQVPGSPSTIASAADVIAFGDEHGYPVAIKATYGGGGRGMRMVASAADAESAFASAKQESAAAFGRDDVYLERYLSSARHVEVQVFADKHGNAVWIGDRDCSVQRRHQKLIEEAPAPGLSADLRRAMGEASVRLAKAVGYVGAGTVEFLVEADQDRFYFLEMNTRIQVEHPVTEMTLGLDLVAEQLAVAAGEPLSITESGATPRGHAIEVRVNAEDTRGALFMPSPGPISTVAAPTRAGVRWDGGYESGDEVQPYYDSLVGKLIVWAPTRERALDRLAFALDELVIDGVPTTVPAARAIIAHKDFRNVEMHTNWLERDIDFASMLAPLEEPADADADAEEVLPRNEVWVGDRRYVIPFFTPAGPAAATPTAEPAAPRRVAGSGTRKKRGGSGAAASGEIKSPMQGTVAQIDVEVGATVEAGQVLMVLEAMKMQNPIRAAIAGVVESLAVKVGEVVPSGAALATVTAGGE</sequence>
<organism evidence="13 14">
    <name type="scientific">Rhodococcus artemisiae</name>
    <dbReference type="NCBI Taxonomy" id="714159"/>
    <lineage>
        <taxon>Bacteria</taxon>
        <taxon>Bacillati</taxon>
        <taxon>Actinomycetota</taxon>
        <taxon>Actinomycetes</taxon>
        <taxon>Mycobacteriales</taxon>
        <taxon>Nocardiaceae</taxon>
        <taxon>Rhodococcus</taxon>
    </lineage>
</organism>
<name>A0ABU7LKT4_9NOCA</name>
<dbReference type="EC" id="6.3.4.14" evidence="2"/>
<keyword evidence="4 8" id="KW-0547">Nucleotide-binding</keyword>
<dbReference type="Pfam" id="PF00289">
    <property type="entry name" value="Biotin_carb_N"/>
    <property type="match status" value="1"/>
</dbReference>
<dbReference type="Pfam" id="PF00364">
    <property type="entry name" value="Biotin_lipoyl"/>
    <property type="match status" value="1"/>
</dbReference>
<dbReference type="InterPro" id="IPR005482">
    <property type="entry name" value="Biotin_COase_C"/>
</dbReference>
<evidence type="ECO:0000313" key="14">
    <source>
        <dbReference type="Proteomes" id="UP001336020"/>
    </source>
</evidence>
<keyword evidence="3 13" id="KW-0436">Ligase</keyword>
<dbReference type="EMBL" id="JAUTXY010000029">
    <property type="protein sequence ID" value="MEE2062176.1"/>
    <property type="molecule type" value="Genomic_DNA"/>
</dbReference>
<dbReference type="PANTHER" id="PTHR18866">
    <property type="entry name" value="CARBOXYLASE:PYRUVATE/ACETYL-COA/PROPIONYL-COA CARBOXYLASE"/>
    <property type="match status" value="1"/>
</dbReference>
<dbReference type="InterPro" id="IPR011761">
    <property type="entry name" value="ATP-grasp"/>
</dbReference>
<dbReference type="PROSITE" id="PS00866">
    <property type="entry name" value="CPSASE_1"/>
    <property type="match status" value="1"/>
</dbReference>
<evidence type="ECO:0000313" key="13">
    <source>
        <dbReference type="EMBL" id="MEE2062176.1"/>
    </source>
</evidence>
<evidence type="ECO:0000259" key="11">
    <source>
        <dbReference type="PROSITE" id="PS50975"/>
    </source>
</evidence>
<feature type="domain" description="Lipoyl-binding" evidence="10">
    <location>
        <begin position="524"/>
        <end position="593"/>
    </location>
</feature>
<dbReference type="InterPro" id="IPR000089">
    <property type="entry name" value="Biotin_lipoyl"/>
</dbReference>
<dbReference type="SUPFAM" id="SSF51246">
    <property type="entry name" value="Rudiment single hybrid motif"/>
    <property type="match status" value="1"/>
</dbReference>
<feature type="domain" description="Biotin carboxylation" evidence="12">
    <location>
        <begin position="1"/>
        <end position="448"/>
    </location>
</feature>
<dbReference type="PROSITE" id="PS50968">
    <property type="entry name" value="BIOTINYL_LIPOYL"/>
    <property type="match status" value="1"/>
</dbReference>
<dbReference type="GO" id="GO:0003989">
    <property type="term" value="F:acetyl-CoA carboxylase activity"/>
    <property type="evidence" value="ECO:0007669"/>
    <property type="project" value="UniProtKB-EC"/>
</dbReference>
<dbReference type="PANTHER" id="PTHR18866:SF33">
    <property type="entry name" value="METHYLCROTONOYL-COA CARBOXYLASE SUBUNIT ALPHA, MITOCHONDRIAL-RELATED"/>
    <property type="match status" value="1"/>
</dbReference>
<evidence type="ECO:0000256" key="7">
    <source>
        <dbReference type="ARBA" id="ARBA00048501"/>
    </source>
</evidence>
<dbReference type="InterPro" id="IPR016185">
    <property type="entry name" value="PreATP-grasp_dom_sf"/>
</dbReference>
<dbReference type="PROSITE" id="PS00188">
    <property type="entry name" value="BIOTIN"/>
    <property type="match status" value="1"/>
</dbReference>
<dbReference type="InterPro" id="IPR011054">
    <property type="entry name" value="Rudment_hybrid_motif"/>
</dbReference>
<dbReference type="InterPro" id="IPR005481">
    <property type="entry name" value="BC-like_N"/>
</dbReference>
<feature type="compositionally biased region" description="Low complexity" evidence="9">
    <location>
        <begin position="494"/>
        <end position="511"/>
    </location>
</feature>
<dbReference type="InterPro" id="IPR001882">
    <property type="entry name" value="Biotin_BS"/>
</dbReference>
<dbReference type="PROSITE" id="PS00867">
    <property type="entry name" value="CPSASE_2"/>
    <property type="match status" value="1"/>
</dbReference>
<comment type="cofactor">
    <cofactor evidence="1">
        <name>biotin</name>
        <dbReference type="ChEBI" id="CHEBI:57586"/>
    </cofactor>
</comment>
<comment type="catalytic activity">
    <reaction evidence="7">
        <text>N(6)-biotinyl-L-lysyl-[protein] + hydrogencarbonate + ATP = N(6)-carboxybiotinyl-L-lysyl-[protein] + ADP + phosphate + H(+)</text>
        <dbReference type="Rhea" id="RHEA:13501"/>
        <dbReference type="Rhea" id="RHEA-COMP:10505"/>
        <dbReference type="Rhea" id="RHEA-COMP:10506"/>
        <dbReference type="ChEBI" id="CHEBI:15378"/>
        <dbReference type="ChEBI" id="CHEBI:17544"/>
        <dbReference type="ChEBI" id="CHEBI:30616"/>
        <dbReference type="ChEBI" id="CHEBI:43474"/>
        <dbReference type="ChEBI" id="CHEBI:83144"/>
        <dbReference type="ChEBI" id="CHEBI:83145"/>
        <dbReference type="ChEBI" id="CHEBI:456216"/>
        <dbReference type="EC" id="6.3.4.14"/>
    </reaction>
    <physiologicalReaction direction="left-to-right" evidence="7">
        <dbReference type="Rhea" id="RHEA:13502"/>
    </physiologicalReaction>
</comment>
<dbReference type="Gene3D" id="2.40.50.100">
    <property type="match status" value="1"/>
</dbReference>
<comment type="caution">
    <text evidence="13">The sequence shown here is derived from an EMBL/GenBank/DDBJ whole genome shotgun (WGS) entry which is preliminary data.</text>
</comment>
<dbReference type="SMART" id="SM00878">
    <property type="entry name" value="Biotin_carb_C"/>
    <property type="match status" value="1"/>
</dbReference>
<proteinExistence type="predicted"/>
<protein>
    <recommendedName>
        <fullName evidence="2">biotin carboxylase</fullName>
        <ecNumber evidence="2">6.3.4.14</ecNumber>
    </recommendedName>
</protein>
<dbReference type="InterPro" id="IPR050856">
    <property type="entry name" value="Biotin_carboxylase_complex"/>
</dbReference>
<dbReference type="InterPro" id="IPR005479">
    <property type="entry name" value="CPAse_ATP-bd"/>
</dbReference>
<dbReference type="SUPFAM" id="SSF56059">
    <property type="entry name" value="Glutathione synthetase ATP-binding domain-like"/>
    <property type="match status" value="1"/>
</dbReference>
<dbReference type="SUPFAM" id="SSF52440">
    <property type="entry name" value="PreATP-grasp domain"/>
    <property type="match status" value="1"/>
</dbReference>